<gene>
    <name evidence="1" type="ORF">LA76x_4107</name>
</gene>
<evidence type="ECO:0000313" key="1">
    <source>
        <dbReference type="EMBL" id="ALN82223.1"/>
    </source>
</evidence>
<reference evidence="1 2" key="1">
    <citation type="journal article" date="2015" name="BMC Genomics">
        <title>Comparative genomics and metabolic profiling of the genus Lysobacter.</title>
        <authorList>
            <person name="de Bruijn I."/>
            <person name="Cheng X."/>
            <person name="de Jager V."/>
            <person name="Exposito R.G."/>
            <person name="Watrous J."/>
            <person name="Patel N."/>
            <person name="Postma J."/>
            <person name="Dorrestein P.C."/>
            <person name="Kobayashi D."/>
            <person name="Raaijmakers J.M."/>
        </authorList>
    </citation>
    <scope>NUCLEOTIDE SEQUENCE [LARGE SCALE GENOMIC DNA]</scope>
    <source>
        <strain evidence="1 2">76</strain>
    </source>
</reference>
<sequence>MLHRCRFARTTSFASAARVRANGVELLIGRVNRAEGT</sequence>
<dbReference type="Proteomes" id="UP000060787">
    <property type="component" value="Chromosome"/>
</dbReference>
<dbReference type="AlphaFoldDB" id="A0A0S2FFB6"/>
<organism evidence="1 2">
    <name type="scientific">Lysobacter antibioticus</name>
    <dbReference type="NCBI Taxonomy" id="84531"/>
    <lineage>
        <taxon>Bacteria</taxon>
        <taxon>Pseudomonadati</taxon>
        <taxon>Pseudomonadota</taxon>
        <taxon>Gammaproteobacteria</taxon>
        <taxon>Lysobacterales</taxon>
        <taxon>Lysobacteraceae</taxon>
        <taxon>Lysobacter</taxon>
    </lineage>
</organism>
<keyword evidence="2" id="KW-1185">Reference proteome</keyword>
<dbReference type="EMBL" id="CP011129">
    <property type="protein sequence ID" value="ALN82223.1"/>
    <property type="molecule type" value="Genomic_DNA"/>
</dbReference>
<name>A0A0S2FFB6_LYSAN</name>
<dbReference type="PATRIC" id="fig|84531.8.peg.4114"/>
<dbReference type="STRING" id="84531.LA76x_4107"/>
<accession>A0A0S2FFB6</accession>
<dbReference type="KEGG" id="lab:LA76x_4107"/>
<evidence type="ECO:0000313" key="2">
    <source>
        <dbReference type="Proteomes" id="UP000060787"/>
    </source>
</evidence>
<proteinExistence type="predicted"/>
<protein>
    <submittedName>
        <fullName evidence="1">Uncharacterized protein</fullName>
    </submittedName>
</protein>